<sequence>MTQQPEDKNHGKGNDDESVILPPRPPQRAVARAVSNLGNTCYMNAVLQALAHAPELCMAMDIHGHRMRCPIYKENSEKMAARSAPSSRSSSPDNTLNINFDNNGELKSMYTYSSTGGSGTRKSTRRSTRTTNSPASNENGEDKSVADPNVTKFCALCETEHHMDRVHRNSSGSTTTTSSKPVSPMDFVHGFIDHVAPDSFRVGQQEDSHEFLRLLIEAMQKSCQQARTRKATTTATAIEPGSPQDTPTESIPSEAESESGDSSTNNDSNNKAKISLDTEYPFQLFSGKIESKVTCGYCHSTSSTQDPIEDLGLEVTPIHGGAIPMGGRRNTPSPVPTSSLADVSHALQRFACAEDLDAGYKCEKCGKVGKATKQMRLASIPPILTLHLKRFRYGASDPSMANAGAGAGLLGHGGGGYLPTRRSQRTSEVSQLIASSGGVNSSGGGNDWFIGGKSGPAKIEGPSEFKAVMDLKPYLTDELQNKHGNMLCRLFAVVVHVGKNSHSGHYLAYVRNIAKNEWWKMDDSRVSVVSTEEVLRSEAYMLFYRVVDHPYSKKLASQVKTLNDSYDVAAAALKVKEEKEAAAAAEKKDKEETEVTSTEAEENPGDAQSQNTSRTPDRSNKSGPAASVKKNQRKRKTPEYFSGEEWARSKTVIAEKNIAKFRDVEGKVSKHITFTPEFKKLLSEHAEKTSGKTGQIPSTGSSLLQNCGNNSTEEINITLLRCFLALSKNDGIVDFAPTPTPTMTTRSTAASRGKLQSAAIHVVDPTDDLL</sequence>
<proteinExistence type="inferred from homology"/>
<feature type="compositionally biased region" description="Basic and acidic residues" evidence="8">
    <location>
        <begin position="583"/>
        <end position="593"/>
    </location>
</feature>
<keyword evidence="7" id="KW-0788">Thiol protease</keyword>
<dbReference type="InterPro" id="IPR001394">
    <property type="entry name" value="Peptidase_C19_UCH"/>
</dbReference>
<evidence type="ECO:0000313" key="10">
    <source>
        <dbReference type="EMBL" id="CAE0723718.1"/>
    </source>
</evidence>
<evidence type="ECO:0000256" key="8">
    <source>
        <dbReference type="SAM" id="MobiDB-lite"/>
    </source>
</evidence>
<feature type="region of interest" description="Disordered" evidence="8">
    <location>
        <begin position="226"/>
        <end position="272"/>
    </location>
</feature>
<evidence type="ECO:0000256" key="3">
    <source>
        <dbReference type="ARBA" id="ARBA00012759"/>
    </source>
</evidence>
<dbReference type="SUPFAM" id="SSF54001">
    <property type="entry name" value="Cysteine proteinases"/>
    <property type="match status" value="2"/>
</dbReference>
<accession>A0A7S4AR18</accession>
<name>A0A7S4AR18_9STRA</name>
<comment type="catalytic activity">
    <reaction evidence="1">
        <text>Thiol-dependent hydrolysis of ester, thioester, amide, peptide and isopeptide bonds formed by the C-terminal Gly of ubiquitin (a 76-residue protein attached to proteins as an intracellular targeting signal).</text>
        <dbReference type="EC" id="3.4.19.12"/>
    </reaction>
</comment>
<dbReference type="InterPro" id="IPR038765">
    <property type="entry name" value="Papain-like_cys_pep_sf"/>
</dbReference>
<dbReference type="PANTHER" id="PTHR24006:SF758">
    <property type="entry name" value="UBIQUITIN CARBOXYL-TERMINAL HYDROLASE 36"/>
    <property type="match status" value="1"/>
</dbReference>
<evidence type="ECO:0000256" key="1">
    <source>
        <dbReference type="ARBA" id="ARBA00000707"/>
    </source>
</evidence>
<dbReference type="AlphaFoldDB" id="A0A7S4AR18"/>
<dbReference type="EMBL" id="HBIX01023759">
    <property type="protein sequence ID" value="CAE0723718.1"/>
    <property type="molecule type" value="Transcribed_RNA"/>
</dbReference>
<feature type="compositionally biased region" description="Low complexity" evidence="8">
    <location>
        <begin position="260"/>
        <end position="269"/>
    </location>
</feature>
<comment type="similarity">
    <text evidence="2">Belongs to the peptidase C19 family.</text>
</comment>
<dbReference type="GO" id="GO:0016579">
    <property type="term" value="P:protein deubiquitination"/>
    <property type="evidence" value="ECO:0007669"/>
    <property type="project" value="InterPro"/>
</dbReference>
<reference evidence="10" key="1">
    <citation type="submission" date="2021-01" db="EMBL/GenBank/DDBJ databases">
        <authorList>
            <person name="Corre E."/>
            <person name="Pelletier E."/>
            <person name="Niang G."/>
            <person name="Scheremetjew M."/>
            <person name="Finn R."/>
            <person name="Kale V."/>
            <person name="Holt S."/>
            <person name="Cochrane G."/>
            <person name="Meng A."/>
            <person name="Brown T."/>
            <person name="Cohen L."/>
        </authorList>
    </citation>
    <scope>NUCLEOTIDE SEQUENCE</scope>
    <source>
        <strain evidence="10">10249 10 AB</strain>
    </source>
</reference>
<dbReference type="GO" id="GO:0005634">
    <property type="term" value="C:nucleus"/>
    <property type="evidence" value="ECO:0007669"/>
    <property type="project" value="TreeGrafter"/>
</dbReference>
<dbReference type="GO" id="GO:0004843">
    <property type="term" value="F:cysteine-type deubiquitinase activity"/>
    <property type="evidence" value="ECO:0007669"/>
    <property type="project" value="UniProtKB-EC"/>
</dbReference>
<evidence type="ECO:0000256" key="7">
    <source>
        <dbReference type="ARBA" id="ARBA00022807"/>
    </source>
</evidence>
<evidence type="ECO:0000256" key="4">
    <source>
        <dbReference type="ARBA" id="ARBA00022670"/>
    </source>
</evidence>
<feature type="region of interest" description="Disordered" evidence="8">
    <location>
        <begin position="1"/>
        <end position="23"/>
    </location>
</feature>
<dbReference type="EC" id="3.4.19.12" evidence="3"/>
<dbReference type="Pfam" id="PF00443">
    <property type="entry name" value="UCH"/>
    <property type="match status" value="2"/>
</dbReference>
<feature type="compositionally biased region" description="Low complexity" evidence="8">
    <location>
        <begin position="81"/>
        <end position="92"/>
    </location>
</feature>
<protein>
    <recommendedName>
        <fullName evidence="3">ubiquitinyl hydrolase 1</fullName>
        <ecNumber evidence="3">3.4.19.12</ecNumber>
    </recommendedName>
</protein>
<dbReference type="PROSITE" id="PS50235">
    <property type="entry name" value="USP_3"/>
    <property type="match status" value="1"/>
</dbReference>
<dbReference type="PANTHER" id="PTHR24006">
    <property type="entry name" value="UBIQUITIN CARBOXYL-TERMINAL HYDROLASE"/>
    <property type="match status" value="1"/>
</dbReference>
<feature type="region of interest" description="Disordered" evidence="8">
    <location>
        <begin position="583"/>
        <end position="642"/>
    </location>
</feature>
<evidence type="ECO:0000256" key="5">
    <source>
        <dbReference type="ARBA" id="ARBA00022786"/>
    </source>
</evidence>
<dbReference type="InterPro" id="IPR050164">
    <property type="entry name" value="Peptidase_C19"/>
</dbReference>
<organism evidence="10">
    <name type="scientific">Pseudo-nitzschia australis</name>
    <dbReference type="NCBI Taxonomy" id="44445"/>
    <lineage>
        <taxon>Eukaryota</taxon>
        <taxon>Sar</taxon>
        <taxon>Stramenopiles</taxon>
        <taxon>Ochrophyta</taxon>
        <taxon>Bacillariophyta</taxon>
        <taxon>Bacillariophyceae</taxon>
        <taxon>Bacillariophycidae</taxon>
        <taxon>Bacillariales</taxon>
        <taxon>Bacillariaceae</taxon>
        <taxon>Pseudo-nitzschia</taxon>
    </lineage>
</organism>
<evidence type="ECO:0000256" key="2">
    <source>
        <dbReference type="ARBA" id="ARBA00009085"/>
    </source>
</evidence>
<evidence type="ECO:0000256" key="6">
    <source>
        <dbReference type="ARBA" id="ARBA00022801"/>
    </source>
</evidence>
<keyword evidence="4" id="KW-0645">Protease</keyword>
<keyword evidence="5" id="KW-0833">Ubl conjugation pathway</keyword>
<dbReference type="GO" id="GO:0006508">
    <property type="term" value="P:proteolysis"/>
    <property type="evidence" value="ECO:0007669"/>
    <property type="project" value="UniProtKB-KW"/>
</dbReference>
<feature type="compositionally biased region" description="Basic and acidic residues" evidence="8">
    <location>
        <begin position="1"/>
        <end position="15"/>
    </location>
</feature>
<dbReference type="InterPro" id="IPR028889">
    <property type="entry name" value="USP"/>
</dbReference>
<dbReference type="Gene3D" id="3.90.70.10">
    <property type="entry name" value="Cysteine proteinases"/>
    <property type="match status" value="1"/>
</dbReference>
<feature type="compositionally biased region" description="Polar residues" evidence="8">
    <location>
        <begin position="93"/>
        <end position="102"/>
    </location>
</feature>
<dbReference type="GO" id="GO:0005829">
    <property type="term" value="C:cytosol"/>
    <property type="evidence" value="ECO:0007669"/>
    <property type="project" value="TreeGrafter"/>
</dbReference>
<feature type="domain" description="USP" evidence="9">
    <location>
        <begin position="32"/>
        <end position="547"/>
    </location>
</feature>
<evidence type="ECO:0000259" key="9">
    <source>
        <dbReference type="PROSITE" id="PS50235"/>
    </source>
</evidence>
<feature type="region of interest" description="Disordered" evidence="8">
    <location>
        <begin position="78"/>
        <end position="146"/>
    </location>
</feature>
<keyword evidence="6" id="KW-0378">Hydrolase</keyword>
<gene>
    <name evidence="10" type="ORF">PAUS00366_LOCUS16474</name>
</gene>